<evidence type="ECO:0000256" key="1">
    <source>
        <dbReference type="SAM" id="MobiDB-lite"/>
    </source>
</evidence>
<name>A0AAV4H101_9GAST</name>
<evidence type="ECO:0000313" key="2">
    <source>
        <dbReference type="EMBL" id="GFR90888.1"/>
    </source>
</evidence>
<gene>
    <name evidence="2" type="ORF">ElyMa_006161500</name>
</gene>
<accession>A0AAV4H101</accession>
<dbReference type="AlphaFoldDB" id="A0AAV4H101"/>
<feature type="region of interest" description="Disordered" evidence="1">
    <location>
        <begin position="61"/>
        <end position="147"/>
    </location>
</feature>
<feature type="compositionally biased region" description="Low complexity" evidence="1">
    <location>
        <begin position="128"/>
        <end position="141"/>
    </location>
</feature>
<reference evidence="2 3" key="1">
    <citation type="journal article" date="2021" name="Elife">
        <title>Chloroplast acquisition without the gene transfer in kleptoplastic sea slugs, Plakobranchus ocellatus.</title>
        <authorList>
            <person name="Maeda T."/>
            <person name="Takahashi S."/>
            <person name="Yoshida T."/>
            <person name="Shimamura S."/>
            <person name="Takaki Y."/>
            <person name="Nagai Y."/>
            <person name="Toyoda A."/>
            <person name="Suzuki Y."/>
            <person name="Arimoto A."/>
            <person name="Ishii H."/>
            <person name="Satoh N."/>
            <person name="Nishiyama T."/>
            <person name="Hasebe M."/>
            <person name="Maruyama T."/>
            <person name="Minagawa J."/>
            <person name="Obokata J."/>
            <person name="Shigenobu S."/>
        </authorList>
    </citation>
    <scope>NUCLEOTIDE SEQUENCE [LARGE SCALE GENOMIC DNA]</scope>
</reference>
<dbReference type="EMBL" id="BMAT01012375">
    <property type="protein sequence ID" value="GFR90888.1"/>
    <property type="molecule type" value="Genomic_DNA"/>
</dbReference>
<comment type="caution">
    <text evidence="2">The sequence shown here is derived from an EMBL/GenBank/DDBJ whole genome shotgun (WGS) entry which is preliminary data.</text>
</comment>
<proteinExistence type="predicted"/>
<organism evidence="2 3">
    <name type="scientific">Elysia marginata</name>
    <dbReference type="NCBI Taxonomy" id="1093978"/>
    <lineage>
        <taxon>Eukaryota</taxon>
        <taxon>Metazoa</taxon>
        <taxon>Spiralia</taxon>
        <taxon>Lophotrochozoa</taxon>
        <taxon>Mollusca</taxon>
        <taxon>Gastropoda</taxon>
        <taxon>Heterobranchia</taxon>
        <taxon>Euthyneura</taxon>
        <taxon>Panpulmonata</taxon>
        <taxon>Sacoglossa</taxon>
        <taxon>Placobranchoidea</taxon>
        <taxon>Plakobranchidae</taxon>
        <taxon>Elysia</taxon>
    </lineage>
</organism>
<evidence type="ECO:0000313" key="3">
    <source>
        <dbReference type="Proteomes" id="UP000762676"/>
    </source>
</evidence>
<feature type="compositionally biased region" description="Polar residues" evidence="1">
    <location>
        <begin position="102"/>
        <end position="120"/>
    </location>
</feature>
<protein>
    <submittedName>
        <fullName evidence="2">Uncharacterized protein</fullName>
    </submittedName>
</protein>
<dbReference type="Proteomes" id="UP000762676">
    <property type="component" value="Unassembled WGS sequence"/>
</dbReference>
<keyword evidence="3" id="KW-1185">Reference proteome</keyword>
<sequence>MPRKVSPRKFTIYLAGHSRKNKSYFGLNARLASAADSQTLLDLFNLIKLLRLLDVLTGKSGSGRGGSSTGHGYHQTARPAGTLTPRQARTSGFVDTDRDSGDSTASQHSLSRSSKNYYSNRDSRDSLARISTSSSRSSQNSNIPRCRNGQTITYCLSRVLMQVEEMLELEQDKRDRRAQFDDSYYNYKLH</sequence>